<evidence type="ECO:0000313" key="9">
    <source>
        <dbReference type="EMBL" id="MDO7868597.1"/>
    </source>
</evidence>
<feature type="transmembrane region" description="Helical" evidence="7">
    <location>
        <begin position="195"/>
        <end position="216"/>
    </location>
</feature>
<evidence type="ECO:0000256" key="1">
    <source>
        <dbReference type="ARBA" id="ARBA00004141"/>
    </source>
</evidence>
<keyword evidence="3" id="KW-0201">Cytochrome c-type biogenesis</keyword>
<keyword evidence="10" id="KW-1185">Reference proteome</keyword>
<dbReference type="InterPro" id="IPR007816">
    <property type="entry name" value="ResB-like_domain"/>
</dbReference>
<sequence>MAKLKTNAAPEEPLGPVPGPAQGDERLPGELTARELLRWTWRQLTSMRTALVLLFLLALAAVPGSVIPQTSVDSYAVSQWKKDHTQLAPIYEKLGMFEVFSSPWFSAIYILLAVSLVGCILPRTKVYWRGFRAAPPAAPRNLTRLPDSSTYVTAEAPEVVLEKARAALRRKRYRVVVSGDAVSAERGYLREAGNLLFHIAVLVVLAGFAIGSLWGYKGGVIVTQGTQFSNTPTQYDDFTPGKLTKAGALDSFSLQLDRFDIEWLYSGPRKGMAHKFVAGLTWWDDKGTKKTYDLRVNHPLSIGGTDVFLIGHGYSPVITVRDGEGHVAYSGPTPFLPQEQRNFTSYGVVKVPDAKPKQIGLEGLFLPTYNGDPLNSAMGNDLNPLITMQAYVGDLGLNDGVPQSVYSLDTKHMKLLAKPGGKLFRVDLKPGESVDLPGGNGSVTFDGVQPWVRLEIAKKPGTMLALGGAILALTGLCGSLFIRPRRLWVRAIRRDDGETLVEVAGLDRSSGGDLSDDLTAFVAALQGSAATPDETAGAPGVQEDQ</sequence>
<comment type="caution">
    <text evidence="9">The sequence shown here is derived from an EMBL/GenBank/DDBJ whole genome shotgun (WGS) entry which is preliminary data.</text>
</comment>
<dbReference type="PANTHER" id="PTHR31566">
    <property type="entry name" value="CYTOCHROME C BIOGENESIS PROTEIN CCS1, CHLOROPLASTIC"/>
    <property type="match status" value="1"/>
</dbReference>
<feature type="domain" description="ResB-like" evidence="8">
    <location>
        <begin position="47"/>
        <end position="517"/>
    </location>
</feature>
<keyword evidence="4 7" id="KW-1133">Transmembrane helix</keyword>
<feature type="transmembrane region" description="Helical" evidence="7">
    <location>
        <begin position="50"/>
        <end position="67"/>
    </location>
</feature>
<evidence type="ECO:0000256" key="4">
    <source>
        <dbReference type="ARBA" id="ARBA00022989"/>
    </source>
</evidence>
<evidence type="ECO:0000256" key="2">
    <source>
        <dbReference type="ARBA" id="ARBA00022692"/>
    </source>
</evidence>
<accession>A0ABT9B1J4</accession>
<comment type="subcellular location">
    <subcellularLocation>
        <location evidence="1">Membrane</location>
        <topology evidence="1">Multi-pass membrane protein</topology>
    </subcellularLocation>
</comment>
<dbReference type="RefSeq" id="WP_305027969.1">
    <property type="nucleotide sequence ID" value="NZ_JAUQTA010000001.1"/>
</dbReference>
<dbReference type="EMBL" id="JAUQTA010000001">
    <property type="protein sequence ID" value="MDO7868597.1"/>
    <property type="molecule type" value="Genomic_DNA"/>
</dbReference>
<evidence type="ECO:0000256" key="5">
    <source>
        <dbReference type="ARBA" id="ARBA00023136"/>
    </source>
</evidence>
<name>A0ABT9B1J4_9ACTN</name>
<reference evidence="9 10" key="1">
    <citation type="submission" date="2023-07" db="EMBL/GenBank/DDBJ databases">
        <title>Nocardioides sp. nov WY-20 isolated from soil.</title>
        <authorList>
            <person name="Liu B."/>
            <person name="Wan Y."/>
        </authorList>
    </citation>
    <scope>NUCLEOTIDE SEQUENCE [LARGE SCALE GENOMIC DNA]</scope>
    <source>
        <strain evidence="9 10">WY-20</strain>
    </source>
</reference>
<protein>
    <submittedName>
        <fullName evidence="9">Cytochrome c biogenesis protein ResB</fullName>
    </submittedName>
</protein>
<evidence type="ECO:0000313" key="10">
    <source>
        <dbReference type="Proteomes" id="UP001233314"/>
    </source>
</evidence>
<feature type="transmembrane region" description="Helical" evidence="7">
    <location>
        <begin position="104"/>
        <end position="122"/>
    </location>
</feature>
<feature type="transmembrane region" description="Helical" evidence="7">
    <location>
        <begin position="463"/>
        <end position="482"/>
    </location>
</feature>
<dbReference type="Pfam" id="PF05140">
    <property type="entry name" value="ResB"/>
    <property type="match status" value="1"/>
</dbReference>
<dbReference type="Proteomes" id="UP001233314">
    <property type="component" value="Unassembled WGS sequence"/>
</dbReference>
<organism evidence="9 10">
    <name type="scientific">Nocardioides jiangxiensis</name>
    <dbReference type="NCBI Taxonomy" id="3064524"/>
    <lineage>
        <taxon>Bacteria</taxon>
        <taxon>Bacillati</taxon>
        <taxon>Actinomycetota</taxon>
        <taxon>Actinomycetes</taxon>
        <taxon>Propionibacteriales</taxon>
        <taxon>Nocardioidaceae</taxon>
        <taxon>Nocardioides</taxon>
    </lineage>
</organism>
<dbReference type="PANTHER" id="PTHR31566:SF0">
    <property type="entry name" value="CYTOCHROME C BIOGENESIS PROTEIN CCS1, CHLOROPLASTIC"/>
    <property type="match status" value="1"/>
</dbReference>
<proteinExistence type="predicted"/>
<keyword evidence="2 7" id="KW-0812">Transmembrane</keyword>
<gene>
    <name evidence="9" type="ORF">Q5722_09475</name>
</gene>
<feature type="region of interest" description="Disordered" evidence="6">
    <location>
        <begin position="1"/>
        <end position="26"/>
    </location>
</feature>
<dbReference type="InterPro" id="IPR023494">
    <property type="entry name" value="Cyt_c_bgen_Ccs1/CcsB/ResB"/>
</dbReference>
<evidence type="ECO:0000259" key="8">
    <source>
        <dbReference type="Pfam" id="PF05140"/>
    </source>
</evidence>
<evidence type="ECO:0000256" key="6">
    <source>
        <dbReference type="SAM" id="MobiDB-lite"/>
    </source>
</evidence>
<evidence type="ECO:0000256" key="3">
    <source>
        <dbReference type="ARBA" id="ARBA00022748"/>
    </source>
</evidence>
<keyword evidence="5 7" id="KW-0472">Membrane</keyword>
<evidence type="ECO:0000256" key="7">
    <source>
        <dbReference type="SAM" id="Phobius"/>
    </source>
</evidence>